<gene>
    <name evidence="3" type="primary">tsaB</name>
    <name evidence="2" type="ORF">ABW02_16215</name>
    <name evidence="3" type="ORF">CHH57_19555</name>
</gene>
<name>A0A0J1IGP7_NIACI</name>
<dbReference type="Gene3D" id="3.30.420.40">
    <property type="match status" value="2"/>
</dbReference>
<dbReference type="RefSeq" id="WP_047943322.1">
    <property type="nucleotide sequence ID" value="NZ_CP026033.1"/>
</dbReference>
<dbReference type="OrthoDB" id="9784166at2"/>
<reference evidence="2 4" key="1">
    <citation type="submission" date="2015-05" db="EMBL/GenBank/DDBJ databases">
        <title>Whole genome sequence and identification of bacterial endophytes from Costus igneus.</title>
        <authorList>
            <person name="Lee Y.P."/>
            <person name="Gan H.M."/>
            <person name="Eng W."/>
            <person name="Wheatley M.S."/>
            <person name="Caraballo A."/>
            <person name="Polter S."/>
            <person name="Savka M.A."/>
            <person name="Hudson A.O."/>
        </authorList>
    </citation>
    <scope>NUCLEOTIDE SEQUENCE [LARGE SCALE GENOMIC DNA]</scope>
    <source>
        <strain evidence="2 4">RIT379</strain>
    </source>
</reference>
<dbReference type="GO" id="GO:0002949">
    <property type="term" value="P:tRNA threonylcarbamoyladenosine modification"/>
    <property type="evidence" value="ECO:0007669"/>
    <property type="project" value="InterPro"/>
</dbReference>
<dbReference type="GO" id="GO:0005829">
    <property type="term" value="C:cytosol"/>
    <property type="evidence" value="ECO:0007669"/>
    <property type="project" value="TreeGrafter"/>
</dbReference>
<organism evidence="2 4">
    <name type="scientific">Niallia circulans</name>
    <name type="common">Bacillus circulans</name>
    <dbReference type="NCBI Taxonomy" id="1397"/>
    <lineage>
        <taxon>Bacteria</taxon>
        <taxon>Bacillati</taxon>
        <taxon>Bacillota</taxon>
        <taxon>Bacilli</taxon>
        <taxon>Bacillales</taxon>
        <taxon>Bacillaceae</taxon>
        <taxon>Niallia</taxon>
    </lineage>
</organism>
<dbReference type="CDD" id="cd24032">
    <property type="entry name" value="ASKHA_NBD_TsaB"/>
    <property type="match status" value="1"/>
</dbReference>
<accession>A0A0J1IGP7</accession>
<dbReference type="InterPro" id="IPR043129">
    <property type="entry name" value="ATPase_NBD"/>
</dbReference>
<sequence length="238" mass="26462">MKILAIDTSNFVLGVALYENGKVIGEYITNLKKNHSIRAMPAIEQLMKDCDIKPKDLSKIVVAKGPGSYTGVRIGVTIAKTLAWTLNIPLVGVSSLEVLAASVGRYFDGYVSPLFDARRGQIYTGLYQFSRNDIEIVKNDQLILSTDWIEELVPLKQRILFVGNDLPIHQDILTEGLGEFAQLTDAVDFNPRPSILAMLGEAREGEAIHTFTPNYIRLAEAEANWLKANKIEKKEDRG</sequence>
<dbReference type="InterPro" id="IPR022496">
    <property type="entry name" value="T6A_TsaB"/>
</dbReference>
<evidence type="ECO:0000313" key="5">
    <source>
        <dbReference type="Proteomes" id="UP000216961"/>
    </source>
</evidence>
<reference evidence="3 5" key="2">
    <citation type="submission" date="2017-07" db="EMBL/GenBank/DDBJ databases">
        <title>Isolation and whole genome analysis of endospore-forming bacteria from heroin.</title>
        <authorList>
            <person name="Kalinowski J."/>
            <person name="Ahrens B."/>
            <person name="Al-Dilaimi A."/>
            <person name="Winkler A."/>
            <person name="Wibberg D."/>
            <person name="Schleenbecker U."/>
            <person name="Ruckert C."/>
            <person name="Wolfel R."/>
            <person name="Grass G."/>
        </authorList>
    </citation>
    <scope>NUCLEOTIDE SEQUENCE [LARGE SCALE GENOMIC DNA]</scope>
    <source>
        <strain evidence="3 5">7521-2</strain>
    </source>
</reference>
<dbReference type="GeneID" id="56347591"/>
<dbReference type="Pfam" id="PF00814">
    <property type="entry name" value="TsaD"/>
    <property type="match status" value="1"/>
</dbReference>
<dbReference type="AlphaFoldDB" id="A0A0J1IGP7"/>
<feature type="domain" description="Gcp-like" evidence="1">
    <location>
        <begin position="26"/>
        <end position="225"/>
    </location>
</feature>
<dbReference type="Proteomes" id="UP000216961">
    <property type="component" value="Unassembled WGS sequence"/>
</dbReference>
<proteinExistence type="predicted"/>
<dbReference type="Proteomes" id="UP000036045">
    <property type="component" value="Unassembled WGS sequence"/>
</dbReference>
<evidence type="ECO:0000313" key="2">
    <source>
        <dbReference type="EMBL" id="KLV25134.1"/>
    </source>
</evidence>
<dbReference type="SUPFAM" id="SSF53067">
    <property type="entry name" value="Actin-like ATPase domain"/>
    <property type="match status" value="2"/>
</dbReference>
<dbReference type="EMBL" id="NPBQ01000123">
    <property type="protein sequence ID" value="PAD81458.1"/>
    <property type="molecule type" value="Genomic_DNA"/>
</dbReference>
<evidence type="ECO:0000259" key="1">
    <source>
        <dbReference type="Pfam" id="PF00814"/>
    </source>
</evidence>
<dbReference type="NCBIfam" id="TIGR03725">
    <property type="entry name" value="T6A_YeaZ"/>
    <property type="match status" value="1"/>
</dbReference>
<protein>
    <submittedName>
        <fullName evidence="3">tRNA (Adenosine(37)-N6)-threonylcarbamoyltransferase complex dimerization subunit type 1 TsaB</fullName>
    </submittedName>
</protein>
<dbReference type="InterPro" id="IPR000905">
    <property type="entry name" value="Gcp-like_dom"/>
</dbReference>
<keyword evidence="4" id="KW-1185">Reference proteome</keyword>
<dbReference type="PATRIC" id="fig|1397.4.peg.1432"/>
<dbReference type="EMBL" id="LDPH01000017">
    <property type="protein sequence ID" value="KLV25134.1"/>
    <property type="molecule type" value="Genomic_DNA"/>
</dbReference>
<comment type="caution">
    <text evidence="2">The sequence shown here is derived from an EMBL/GenBank/DDBJ whole genome shotgun (WGS) entry which is preliminary data.</text>
</comment>
<evidence type="ECO:0000313" key="4">
    <source>
        <dbReference type="Proteomes" id="UP000036045"/>
    </source>
</evidence>
<dbReference type="PANTHER" id="PTHR11735:SF11">
    <property type="entry name" value="TRNA THREONYLCARBAMOYLADENOSINE BIOSYNTHESIS PROTEIN TSAB"/>
    <property type="match status" value="1"/>
</dbReference>
<dbReference type="PANTHER" id="PTHR11735">
    <property type="entry name" value="TRNA N6-ADENOSINE THREONYLCARBAMOYLTRANSFERASE"/>
    <property type="match status" value="1"/>
</dbReference>
<evidence type="ECO:0000313" key="3">
    <source>
        <dbReference type="EMBL" id="PAD81458.1"/>
    </source>
</evidence>